<comment type="caution">
    <text evidence="1">The sequence shown here is derived from an EMBL/GenBank/DDBJ whole genome shotgun (WGS) entry which is preliminary data.</text>
</comment>
<dbReference type="EMBL" id="JAMZMK010010099">
    <property type="protein sequence ID" value="KAI7732981.1"/>
    <property type="molecule type" value="Genomic_DNA"/>
</dbReference>
<dbReference type="AlphaFoldDB" id="A0AAD5C2R2"/>
<dbReference type="Proteomes" id="UP001206925">
    <property type="component" value="Unassembled WGS sequence"/>
</dbReference>
<evidence type="ECO:0000313" key="2">
    <source>
        <dbReference type="Proteomes" id="UP001206925"/>
    </source>
</evidence>
<evidence type="ECO:0000313" key="1">
    <source>
        <dbReference type="EMBL" id="KAI7732981.1"/>
    </source>
</evidence>
<proteinExistence type="predicted"/>
<gene>
    <name evidence="1" type="ORF">M8C21_024972</name>
</gene>
<keyword evidence="2" id="KW-1185">Reference proteome</keyword>
<reference evidence="1" key="1">
    <citation type="submission" date="2022-06" db="EMBL/GenBank/DDBJ databases">
        <title>Uncovering the hologenomic basis of an extraordinary plant invasion.</title>
        <authorList>
            <person name="Bieker V.C."/>
            <person name="Martin M.D."/>
            <person name="Gilbert T."/>
            <person name="Hodgins K."/>
            <person name="Battlay P."/>
            <person name="Petersen B."/>
            <person name="Wilson J."/>
        </authorList>
    </citation>
    <scope>NUCLEOTIDE SEQUENCE</scope>
    <source>
        <strain evidence="1">AA19_3_7</strain>
        <tissue evidence="1">Leaf</tissue>
    </source>
</reference>
<organism evidence="1 2">
    <name type="scientific">Ambrosia artemisiifolia</name>
    <name type="common">Common ragweed</name>
    <dbReference type="NCBI Taxonomy" id="4212"/>
    <lineage>
        <taxon>Eukaryota</taxon>
        <taxon>Viridiplantae</taxon>
        <taxon>Streptophyta</taxon>
        <taxon>Embryophyta</taxon>
        <taxon>Tracheophyta</taxon>
        <taxon>Spermatophyta</taxon>
        <taxon>Magnoliopsida</taxon>
        <taxon>eudicotyledons</taxon>
        <taxon>Gunneridae</taxon>
        <taxon>Pentapetalae</taxon>
        <taxon>asterids</taxon>
        <taxon>campanulids</taxon>
        <taxon>Asterales</taxon>
        <taxon>Asteraceae</taxon>
        <taxon>Asteroideae</taxon>
        <taxon>Heliantheae alliance</taxon>
        <taxon>Heliantheae</taxon>
        <taxon>Ambrosia</taxon>
    </lineage>
</organism>
<name>A0AAD5C2R2_AMBAR</name>
<protein>
    <submittedName>
        <fullName evidence="1">Uncharacterized protein</fullName>
    </submittedName>
</protein>
<accession>A0AAD5C2R2</accession>
<sequence>MSTPTPESIETFMSITDASESSLYKNSLWINRNIPTRYVSIKRVWISPRLGNELAEFDGAFSHATLKKFCHHDLKVENTMLDGSHVDVENLMFAKLLIATWQGR</sequence>